<sequence length="70" mass="8040">MSIHREALCKQAQHTTSAYSTSLSALFLTLCIAFYYRGKLTLFEPLKPRRLFLTTLKLYHYDEGRDGGVP</sequence>
<gene>
    <name evidence="2" type="ORF">L873DRAFT_1806937</name>
</gene>
<keyword evidence="1" id="KW-0812">Transmembrane</keyword>
<feature type="transmembrane region" description="Helical" evidence="1">
    <location>
        <begin position="18"/>
        <end position="36"/>
    </location>
</feature>
<reference evidence="2 3" key="1">
    <citation type="journal article" date="2018" name="Nat. Ecol. Evol.">
        <title>Pezizomycetes genomes reveal the molecular basis of ectomycorrhizal truffle lifestyle.</title>
        <authorList>
            <person name="Murat C."/>
            <person name="Payen T."/>
            <person name="Noel B."/>
            <person name="Kuo A."/>
            <person name="Morin E."/>
            <person name="Chen J."/>
            <person name="Kohler A."/>
            <person name="Krizsan K."/>
            <person name="Balestrini R."/>
            <person name="Da Silva C."/>
            <person name="Montanini B."/>
            <person name="Hainaut M."/>
            <person name="Levati E."/>
            <person name="Barry K.W."/>
            <person name="Belfiori B."/>
            <person name="Cichocki N."/>
            <person name="Clum A."/>
            <person name="Dockter R.B."/>
            <person name="Fauchery L."/>
            <person name="Guy J."/>
            <person name="Iotti M."/>
            <person name="Le Tacon F."/>
            <person name="Lindquist E.A."/>
            <person name="Lipzen A."/>
            <person name="Malagnac F."/>
            <person name="Mello A."/>
            <person name="Molinier V."/>
            <person name="Miyauchi S."/>
            <person name="Poulain J."/>
            <person name="Riccioni C."/>
            <person name="Rubini A."/>
            <person name="Sitrit Y."/>
            <person name="Splivallo R."/>
            <person name="Traeger S."/>
            <person name="Wang M."/>
            <person name="Zifcakova L."/>
            <person name="Wipf D."/>
            <person name="Zambonelli A."/>
            <person name="Paolocci F."/>
            <person name="Nowrousian M."/>
            <person name="Ottonello S."/>
            <person name="Baldrian P."/>
            <person name="Spatafora J.W."/>
            <person name="Henrissat B."/>
            <person name="Nagy L.G."/>
            <person name="Aury J.M."/>
            <person name="Wincker P."/>
            <person name="Grigoriev I.V."/>
            <person name="Bonfante P."/>
            <person name="Martin F.M."/>
        </authorList>
    </citation>
    <scope>NUCLEOTIDE SEQUENCE [LARGE SCALE GENOMIC DNA]</scope>
    <source>
        <strain evidence="2 3">120613-1</strain>
    </source>
</reference>
<evidence type="ECO:0000256" key="1">
    <source>
        <dbReference type="SAM" id="Phobius"/>
    </source>
</evidence>
<keyword evidence="1" id="KW-0472">Membrane</keyword>
<evidence type="ECO:0000313" key="2">
    <source>
        <dbReference type="EMBL" id="RPA99384.1"/>
    </source>
</evidence>
<protein>
    <submittedName>
        <fullName evidence="2">Uncharacterized protein</fullName>
    </submittedName>
</protein>
<name>A0A3N4K0E4_9PEZI</name>
<dbReference type="AlphaFoldDB" id="A0A3N4K0E4"/>
<keyword evidence="3" id="KW-1185">Reference proteome</keyword>
<proteinExistence type="predicted"/>
<dbReference type="EMBL" id="ML120388">
    <property type="protein sequence ID" value="RPA99384.1"/>
    <property type="molecule type" value="Genomic_DNA"/>
</dbReference>
<accession>A0A3N4K0E4</accession>
<keyword evidence="1" id="KW-1133">Transmembrane helix</keyword>
<dbReference type="Proteomes" id="UP000276215">
    <property type="component" value="Unassembled WGS sequence"/>
</dbReference>
<evidence type="ECO:0000313" key="3">
    <source>
        <dbReference type="Proteomes" id="UP000276215"/>
    </source>
</evidence>
<organism evidence="2 3">
    <name type="scientific">Choiromyces venosus 120613-1</name>
    <dbReference type="NCBI Taxonomy" id="1336337"/>
    <lineage>
        <taxon>Eukaryota</taxon>
        <taxon>Fungi</taxon>
        <taxon>Dikarya</taxon>
        <taxon>Ascomycota</taxon>
        <taxon>Pezizomycotina</taxon>
        <taxon>Pezizomycetes</taxon>
        <taxon>Pezizales</taxon>
        <taxon>Tuberaceae</taxon>
        <taxon>Choiromyces</taxon>
    </lineage>
</organism>